<dbReference type="EMBL" id="CAJVPQ010002304">
    <property type="protein sequence ID" value="CAG8591739.1"/>
    <property type="molecule type" value="Genomic_DNA"/>
</dbReference>
<reference evidence="1" key="1">
    <citation type="submission" date="2021-06" db="EMBL/GenBank/DDBJ databases">
        <authorList>
            <person name="Kallberg Y."/>
            <person name="Tangrot J."/>
            <person name="Rosling A."/>
        </authorList>
    </citation>
    <scope>NUCLEOTIDE SEQUENCE</scope>
    <source>
        <strain evidence="1">UK204</strain>
    </source>
</reference>
<name>A0A9N9CA33_9GLOM</name>
<dbReference type="Proteomes" id="UP000789570">
    <property type="component" value="Unassembled WGS sequence"/>
</dbReference>
<comment type="caution">
    <text evidence="1">The sequence shown here is derived from an EMBL/GenBank/DDBJ whole genome shotgun (WGS) entry which is preliminary data.</text>
</comment>
<proteinExistence type="predicted"/>
<dbReference type="PANTHER" id="PTHR32046:SF11">
    <property type="entry name" value="IMMUNE-ASSOCIATED NUCLEOTIDE-BINDING PROTEIN 10-LIKE"/>
    <property type="match status" value="1"/>
</dbReference>
<dbReference type="OrthoDB" id="8954335at2759"/>
<feature type="non-terminal residue" evidence="1">
    <location>
        <position position="1"/>
    </location>
</feature>
<keyword evidence="2" id="KW-1185">Reference proteome</keyword>
<protein>
    <submittedName>
        <fullName evidence="1">8010_t:CDS:1</fullName>
    </submittedName>
</protein>
<accession>A0A9N9CA33</accession>
<dbReference type="PANTHER" id="PTHR32046">
    <property type="entry name" value="G DOMAIN-CONTAINING PROTEIN"/>
    <property type="match status" value="1"/>
</dbReference>
<evidence type="ECO:0000313" key="2">
    <source>
        <dbReference type="Proteomes" id="UP000789570"/>
    </source>
</evidence>
<dbReference type="AlphaFoldDB" id="A0A9N9CA33"/>
<evidence type="ECO:0000313" key="1">
    <source>
        <dbReference type="EMBL" id="CAG8591739.1"/>
    </source>
</evidence>
<sequence>DKQKRIDQLKQEQQIITDINVKFAQFLRQSAIAIFNNVYADYLDHFIEQEKIKKCVDPDNYDDEILKGIETSKIVYMEKIEAIKKAIENNDPSVPPISPEDISNLEEQLYTLPINGQTLKNIKDGAERGLTNVFRYEEKSYWRSLSGEGRFMNRFIRFIRSF</sequence>
<organism evidence="1 2">
    <name type="scientific">Funneliformis caledonium</name>
    <dbReference type="NCBI Taxonomy" id="1117310"/>
    <lineage>
        <taxon>Eukaryota</taxon>
        <taxon>Fungi</taxon>
        <taxon>Fungi incertae sedis</taxon>
        <taxon>Mucoromycota</taxon>
        <taxon>Glomeromycotina</taxon>
        <taxon>Glomeromycetes</taxon>
        <taxon>Glomerales</taxon>
        <taxon>Glomeraceae</taxon>
        <taxon>Funneliformis</taxon>
    </lineage>
</organism>
<gene>
    <name evidence="1" type="ORF">FCALED_LOCUS8128</name>
</gene>